<dbReference type="GO" id="GO:0140664">
    <property type="term" value="F:ATP-dependent DNA damage sensor activity"/>
    <property type="evidence" value="ECO:0007669"/>
    <property type="project" value="InterPro"/>
</dbReference>
<dbReference type="AlphaFoldDB" id="A0A8E0RQG8"/>
<dbReference type="GO" id="GO:0004519">
    <property type="term" value="F:endonuclease activity"/>
    <property type="evidence" value="ECO:0007669"/>
    <property type="project" value="UniProtKB-KW"/>
</dbReference>
<organism evidence="2 3">
    <name type="scientific">Fasciolopsis buskii</name>
    <dbReference type="NCBI Taxonomy" id="27845"/>
    <lineage>
        <taxon>Eukaryota</taxon>
        <taxon>Metazoa</taxon>
        <taxon>Spiralia</taxon>
        <taxon>Lophotrochozoa</taxon>
        <taxon>Platyhelminthes</taxon>
        <taxon>Trematoda</taxon>
        <taxon>Digenea</taxon>
        <taxon>Plagiorchiida</taxon>
        <taxon>Echinostomata</taxon>
        <taxon>Echinostomatoidea</taxon>
        <taxon>Fasciolidae</taxon>
        <taxon>Fasciolopsis</taxon>
    </lineage>
</organism>
<dbReference type="InterPro" id="IPR042120">
    <property type="entry name" value="MutL_C_dimsub"/>
</dbReference>
<dbReference type="Pfam" id="PF08676">
    <property type="entry name" value="MutL_C"/>
    <property type="match status" value="1"/>
</dbReference>
<keyword evidence="2" id="KW-0378">Hydrolase</keyword>
<keyword evidence="2" id="KW-0540">Nuclease</keyword>
<dbReference type="GO" id="GO:0016887">
    <property type="term" value="F:ATP hydrolysis activity"/>
    <property type="evidence" value="ECO:0007669"/>
    <property type="project" value="InterPro"/>
</dbReference>
<dbReference type="EMBL" id="LUCM01010579">
    <property type="protein sequence ID" value="KAA0185275.1"/>
    <property type="molecule type" value="Genomic_DNA"/>
</dbReference>
<evidence type="ECO:0000313" key="3">
    <source>
        <dbReference type="Proteomes" id="UP000728185"/>
    </source>
</evidence>
<dbReference type="GO" id="GO:0005524">
    <property type="term" value="F:ATP binding"/>
    <property type="evidence" value="ECO:0007669"/>
    <property type="project" value="InterPro"/>
</dbReference>
<comment type="caution">
    <text evidence="2">The sequence shown here is derived from an EMBL/GenBank/DDBJ whole genome shotgun (WGS) entry which is preliminary data.</text>
</comment>
<dbReference type="GO" id="GO:0006298">
    <property type="term" value="P:mismatch repair"/>
    <property type="evidence" value="ECO:0007669"/>
    <property type="project" value="InterPro"/>
</dbReference>
<dbReference type="PANTHER" id="PTHR10073">
    <property type="entry name" value="DNA MISMATCH REPAIR PROTEIN MLH, PMS, MUTL"/>
    <property type="match status" value="1"/>
</dbReference>
<sequence length="206" mass="23333">MSQNSRLSHRPSHYTSRRFICMQLEVRPSVPLEFSFAKLKQSLSAVSTNLDRGYFRFSNSASAFSLGQFRAEDTNSAEGELTTYFSKSSFNEMEVLGQFNLGFIIGLHHRDLFIIDQHASDEKYRFEQLCTDYRFVSQPLVVPQSLDLSVGHEQLLLDNLDVFAKNGFAFRVDESGESVKSAPAVSTPSLFVKRSVSFRATLSLFM</sequence>
<keyword evidence="3" id="KW-1185">Reference proteome</keyword>
<dbReference type="OrthoDB" id="10254304at2759"/>
<evidence type="ECO:0000313" key="2">
    <source>
        <dbReference type="EMBL" id="KAA0185275.1"/>
    </source>
</evidence>
<keyword evidence="2" id="KW-0255">Endonuclease</keyword>
<protein>
    <submittedName>
        <fullName evidence="2">Mismatch repair endonuclease PMS2</fullName>
    </submittedName>
</protein>
<dbReference type="GO" id="GO:0032389">
    <property type="term" value="C:MutLalpha complex"/>
    <property type="evidence" value="ECO:0007669"/>
    <property type="project" value="TreeGrafter"/>
</dbReference>
<dbReference type="InterPro" id="IPR014790">
    <property type="entry name" value="MutL_C"/>
</dbReference>
<dbReference type="SUPFAM" id="SSF118116">
    <property type="entry name" value="DNA mismatch repair protein MutL"/>
    <property type="match status" value="1"/>
</dbReference>
<dbReference type="SMART" id="SM00853">
    <property type="entry name" value="MutL_C"/>
    <property type="match status" value="1"/>
</dbReference>
<evidence type="ECO:0000259" key="1">
    <source>
        <dbReference type="SMART" id="SM00853"/>
    </source>
</evidence>
<feature type="domain" description="MutL C-terminal dimerisation" evidence="1">
    <location>
        <begin position="95"/>
        <end position="202"/>
    </location>
</feature>
<name>A0A8E0RQG8_9TREM</name>
<dbReference type="InterPro" id="IPR037198">
    <property type="entry name" value="MutL_C_sf"/>
</dbReference>
<reference evidence="2" key="1">
    <citation type="submission" date="2019-05" db="EMBL/GenBank/DDBJ databases">
        <title>Annotation for the trematode Fasciolopsis buski.</title>
        <authorList>
            <person name="Choi Y.-J."/>
        </authorList>
    </citation>
    <scope>NUCLEOTIDE SEQUENCE</scope>
    <source>
        <strain evidence="2">HT</strain>
        <tissue evidence="2">Whole worm</tissue>
    </source>
</reference>
<dbReference type="Proteomes" id="UP000728185">
    <property type="component" value="Unassembled WGS sequence"/>
</dbReference>
<dbReference type="Gene3D" id="3.30.1540.20">
    <property type="entry name" value="MutL, C-terminal domain, dimerisation subdomain"/>
    <property type="match status" value="1"/>
</dbReference>
<dbReference type="InterPro" id="IPR038973">
    <property type="entry name" value="MutL/Mlh/Pms-like"/>
</dbReference>
<gene>
    <name evidence="2" type="ORF">FBUS_10742</name>
</gene>
<dbReference type="PANTHER" id="PTHR10073:SF52">
    <property type="entry name" value="MISMATCH REPAIR ENDONUCLEASE PMS2"/>
    <property type="match status" value="1"/>
</dbReference>
<accession>A0A8E0RQG8</accession>
<proteinExistence type="predicted"/>